<evidence type="ECO:0000256" key="2">
    <source>
        <dbReference type="SAM" id="Coils"/>
    </source>
</evidence>
<feature type="region of interest" description="Disordered" evidence="3">
    <location>
        <begin position="1707"/>
        <end position="1741"/>
    </location>
</feature>
<dbReference type="PANTHER" id="PTHR37813:SF1">
    <property type="entry name" value="FELS-2 PROPHAGE PROTEIN"/>
    <property type="match status" value="1"/>
</dbReference>
<gene>
    <name evidence="7" type="ORF">BN1096_610148</name>
    <name evidence="6" type="ORF">BN1097_610097</name>
</gene>
<feature type="transmembrane region" description="Helical" evidence="4">
    <location>
        <begin position="687"/>
        <end position="713"/>
    </location>
</feature>
<keyword evidence="2" id="KW-0175">Coiled coil</keyword>
<keyword evidence="4" id="KW-0812">Transmembrane</keyword>
<feature type="coiled-coil region" evidence="2">
    <location>
        <begin position="1950"/>
        <end position="2074"/>
    </location>
</feature>
<dbReference type="PANTHER" id="PTHR37813">
    <property type="entry name" value="FELS-2 PROPHAGE PROTEIN"/>
    <property type="match status" value="1"/>
</dbReference>
<feature type="coiled-coil region" evidence="2">
    <location>
        <begin position="594"/>
        <end position="621"/>
    </location>
</feature>
<evidence type="ECO:0000259" key="5">
    <source>
        <dbReference type="Pfam" id="PF10145"/>
    </source>
</evidence>
<evidence type="ECO:0000256" key="1">
    <source>
        <dbReference type="ARBA" id="ARBA00022612"/>
    </source>
</evidence>
<feature type="coiled-coil region" evidence="2">
    <location>
        <begin position="776"/>
        <end position="827"/>
    </location>
</feature>
<keyword evidence="4" id="KW-1133">Transmembrane helix</keyword>
<keyword evidence="1" id="KW-1188">Viral release from host cell</keyword>
<feature type="compositionally biased region" description="Basic and acidic residues" evidence="3">
    <location>
        <begin position="1348"/>
        <end position="1360"/>
    </location>
</feature>
<reference evidence="6" key="1">
    <citation type="submission" date="2014-07" db="EMBL/GenBank/DDBJ databases">
        <authorList>
            <person name="Monot Marc"/>
        </authorList>
    </citation>
    <scope>NUCLEOTIDE SEQUENCE</scope>
    <source>
        <strain evidence="6">7032994</strain>
    </source>
</reference>
<evidence type="ECO:0000313" key="6">
    <source>
        <dbReference type="EMBL" id="CDS87025.1"/>
    </source>
</evidence>
<feature type="transmembrane region" description="Helical" evidence="4">
    <location>
        <begin position="743"/>
        <end position="762"/>
    </location>
</feature>
<dbReference type="Gene3D" id="1.10.287.1490">
    <property type="match status" value="1"/>
</dbReference>
<feature type="domain" description="Phage tail tape measure protein" evidence="5">
    <location>
        <begin position="383"/>
        <end position="588"/>
    </location>
</feature>
<feature type="compositionally biased region" description="Low complexity" evidence="3">
    <location>
        <begin position="1540"/>
        <end position="1552"/>
    </location>
</feature>
<feature type="region of interest" description="Disordered" evidence="3">
    <location>
        <begin position="1348"/>
        <end position="1389"/>
    </location>
</feature>
<feature type="coiled-coil region" evidence="2">
    <location>
        <begin position="1610"/>
        <end position="1663"/>
    </location>
</feature>
<dbReference type="RefSeq" id="WP_021366670.1">
    <property type="nucleotide sequence ID" value="NZ_BBYB01000195.1"/>
</dbReference>
<name>A0A069AF30_CLODI</name>
<keyword evidence="4" id="KW-0472">Membrane</keyword>
<feature type="coiled-coil region" evidence="2">
    <location>
        <begin position="16"/>
        <end position="141"/>
    </location>
</feature>
<dbReference type="EMBL" id="LK932400">
    <property type="protein sequence ID" value="CDS87025.1"/>
    <property type="molecule type" value="Genomic_DNA"/>
</dbReference>
<evidence type="ECO:0000256" key="3">
    <source>
        <dbReference type="SAM" id="MobiDB-lite"/>
    </source>
</evidence>
<sequence>MSETIEKLAVELALEAGSFSKQISSINKEIKNLERDFKSAGNGTKNFENSFVGLDAKIQKTARQIDLYNKKLISQKQEQDKLKSTLTEQKSKLDSLEATLGKGSKEWQKQAQLVQQTSSKLNRLNSDVKQTESTINKLGTELNQSTRAFSNLGNKTQTIEQKLANVNRQTTLTESEFNKLGAELNQSGTYFQRLGNEMQQLSAKIQSNKAMLSIYESEIRKLNTSLTQNKQTHSQLKTEINQTRNALEQAKSKFGANSTEAQQLHAKLLQLKDAYNKSEHEIEQSNAALDRYQAEINNTRADITRLSAQLRQMPFNTMGQSMVSAGQKIKGVGQSLGMYVTMPLTMLGVAASRAGVNFDTSMSKLQATAGIADKSSVSFQKLQEKAQDLGARTSFSASEAADGLTYLALAGWDVETSLSRIEPVLRAAEAGGMDLALCSDLVTDSMSSAGIASKDFTKYLDITAQAQRKSNTSMQQMLEAYVVAGGMFKNLNMPLEKSGALLGVLANRGTKGSEAGNAIISVFSNLITEAGQAGKALEKLKISLFDKKTGKQRDTIEVLKEMAQKLGVTADGTSKLTEAEQAQYAAMVGGKTQYDSLMKMLAGVSDEYDDLENNLRNSKGSLMEVAKTMKDNLGGAITNMKSALEGAGIQAFKAMEPVLASLIEKITQLSNWFTNLSESSQQSIVKMAAMAAALAPILIAFGQLIIVGGNLTLIIGHIKAAMTATAGTSTSLLTKLGNLTTKLFSLQGAFALLAVAGIGVAVKALHDYSVQDGKLYEQRKKNIESLEREKKGYQEAKEKIGYIAKEYDTLKSKSKLSNEEAERLKELTKQIADLMPELVSGYDENGNPILSMKGSAEELCLELDRAIEKKERLIGFDKQDNAKIAMEKQAGKRDKDGNKVVGKAADSLQTDIEKVKTVQQKYNADMAKLEQEGAVLRGKIRNTEGKDREKYLLKYKNHLREKEKVTQDAQKNNERDIEAAKKVAQEVEEGIFASTTMGSVFKSSKNNDAKKQFNELKGLLDFSGIKTDEQFAKAEISMSKLFKSASDGKINLEGVKKQIEDANTALSKDGDLSSYNTKMQELAKTIATATGTKSSDWISLLTSLDKEFLRTTDSTDIFLKKFNRTRQELESGDSLAVAAQRQFDELNSAIEGLQITENKDVNVQTVIDFTNNQNIPEDIRKFTSSLIKKDANGNITNSEEVIKFTADLLFELQQEKPDWNILQQEADKLFGKGKVKVTEDLEITAGEIDSSKIDKNNIEQQVKDKFSKDKVTIKINTAIEKGEIDTSKIGLVDEIFNNINATKEVKTKFILENTDAINQAKNYEEFLKNFKDKEYLAKLGIKVEGKEETKQANKEFEKNNGKTSTQNVKLEGAEQAKKDTQELNKETDKVDGKVVETKVNNEQVEESVKDINQLVEMSKKVEDGKYKIDVQANTTDAVRNLELLKNKMNEVIKSFAGNKKVVFSAETELASKNVTGLKKNISDYDKKNTNKTKKTTFKTETALASKNVTGLKSNVSDYVSKYGNKTFTTTFKVVTNKVTTTSTSGTNNSGGTDEQSEDGRKSIPINLKRVETPTRKVPIRSSVPLLRKTAETPINMGNMGDSLKYNVNLFQELENRISAVNNELTLLDKKAEKATGKEKIKHLQKQNELYEEQQRLQLELQDKMLFKQTVTKSKLEGYGLQFNNEGNLKNAEEELLRREKKAAELEKKAKELSDRASNEKNEKRKEALEKQAEAAQKAYDKEKTSLDDVNKYIDEYIKTTLTDIPKCIEEWEELNKKKKENIDITEELNRQQKLFSKNSHIKELDMYKDLYSDEIDIIEEKINNASGSEKTDLIEEKIRLIEKQKKVQQDLINTYKSAIKVYQTDLSKFGFQFDDKGTIKNLDDILNKYQDSEDLEKITKLVDEYLTIQRDKLPDAVKDWEKLSTSIKNAYKEQLNIAKDIENQITDIYKKQLEERKKLIDEELKKRTDALNKEKEAYNDARKEADYQNQEDEQLQKIKDIEKNLELAKRDTTLSGQKKVQELIKQLKEEQKNLEKMVQDRIDEQVNDMFDKENDRLENEAEGAVKDLEEKFSDSKIKELIKEALKSGLFEDIDGQVKNLQDVMLKFLDDYGDGLGITGELIKDELVKNLEVATDVAKQYAEIMENLNLGKGGRSINYPNVDYSSERYNPQQRSINNQNTQEINIEFNQPLVVIQGDVSRNTIADLQKLSKDIKNSVVDEIIRKMKR</sequence>
<dbReference type="NCBIfam" id="TIGR01760">
    <property type="entry name" value="tape_meas_TP901"/>
    <property type="match status" value="1"/>
</dbReference>
<dbReference type="Pfam" id="PF10145">
    <property type="entry name" value="PhageMin_Tail"/>
    <property type="match status" value="1"/>
</dbReference>
<dbReference type="SUPFAM" id="SSF57997">
    <property type="entry name" value="Tropomyosin"/>
    <property type="match status" value="1"/>
</dbReference>
<evidence type="ECO:0000313" key="7">
    <source>
        <dbReference type="EMBL" id="CDS87338.1"/>
    </source>
</evidence>
<proteinExistence type="predicted"/>
<dbReference type="EMBL" id="LK932515">
    <property type="protein sequence ID" value="CDS87338.1"/>
    <property type="molecule type" value="Genomic_DNA"/>
</dbReference>
<feature type="coiled-coil region" evidence="2">
    <location>
        <begin position="233"/>
        <end position="309"/>
    </location>
</feature>
<organism evidence="6">
    <name type="scientific">Clostridioides difficile</name>
    <name type="common">Peptoclostridium difficile</name>
    <dbReference type="NCBI Taxonomy" id="1496"/>
    <lineage>
        <taxon>Bacteria</taxon>
        <taxon>Bacillati</taxon>
        <taxon>Bacillota</taxon>
        <taxon>Clostridia</taxon>
        <taxon>Peptostreptococcales</taxon>
        <taxon>Peptostreptococcaceae</taxon>
        <taxon>Clostridioides</taxon>
    </lineage>
</organism>
<feature type="region of interest" description="Disordered" evidence="3">
    <location>
        <begin position="1540"/>
        <end position="1564"/>
    </location>
</feature>
<dbReference type="InterPro" id="IPR010090">
    <property type="entry name" value="Phage_tape_meas"/>
</dbReference>
<protein>
    <recommendedName>
        <fullName evidence="5">Phage tail tape measure protein domain-containing protein</fullName>
    </recommendedName>
</protein>
<evidence type="ECO:0000256" key="4">
    <source>
        <dbReference type="SAM" id="Phobius"/>
    </source>
</evidence>
<feature type="coiled-coil region" evidence="2">
    <location>
        <begin position="912"/>
        <end position="975"/>
    </location>
</feature>
<accession>A0A069AF30</accession>
<feature type="compositionally biased region" description="Basic and acidic residues" evidence="3">
    <location>
        <begin position="1371"/>
        <end position="1389"/>
    </location>
</feature>